<dbReference type="PROSITE" id="PS00856">
    <property type="entry name" value="GUANYLATE_KINASE_1"/>
    <property type="match status" value="1"/>
</dbReference>
<evidence type="ECO:0000256" key="3">
    <source>
        <dbReference type="ARBA" id="ARBA00016296"/>
    </source>
</evidence>
<dbReference type="PANTHER" id="PTHR23117:SF13">
    <property type="entry name" value="GUANYLATE KINASE"/>
    <property type="match status" value="1"/>
</dbReference>
<dbReference type="EMBL" id="MFQH01000003">
    <property type="protein sequence ID" value="OGH78732.1"/>
    <property type="molecule type" value="Genomic_DNA"/>
</dbReference>
<dbReference type="FunFam" id="3.30.63.10:FF:000002">
    <property type="entry name" value="Guanylate kinase 1"/>
    <property type="match status" value="1"/>
</dbReference>
<dbReference type="InterPro" id="IPR008144">
    <property type="entry name" value="Guanylate_kin-like_dom"/>
</dbReference>
<dbReference type="InterPro" id="IPR027417">
    <property type="entry name" value="P-loop_NTPase"/>
</dbReference>
<dbReference type="EC" id="2.7.4.8" evidence="2"/>
<dbReference type="AlphaFoldDB" id="A0A1F6N4C7"/>
<sequence>MNGLLVVISSPSGGGKTTVINELIRQLPDSVRLVTSTTRPPRPGEINGVDYHFLTRSEFIYKIVEGDFVEHIQYVEHYYGVDKKLLTTMLEHHPYVFAPIDVRGKNSLAVLPIRQVSIFLEPDSLSMLEENLKRRPGSTTEDIARRLAVAREEITQAATFTYSVINVHGKFDKTVVDVKAILDKIDQTS</sequence>
<comment type="similarity">
    <text evidence="1">Belongs to the guanylate kinase family.</text>
</comment>
<dbReference type="Proteomes" id="UP000177040">
    <property type="component" value="Unassembled WGS sequence"/>
</dbReference>
<dbReference type="GO" id="GO:0005829">
    <property type="term" value="C:cytosol"/>
    <property type="evidence" value="ECO:0007669"/>
    <property type="project" value="TreeGrafter"/>
</dbReference>
<dbReference type="SMART" id="SM00072">
    <property type="entry name" value="GuKc"/>
    <property type="match status" value="1"/>
</dbReference>
<dbReference type="Pfam" id="PF00625">
    <property type="entry name" value="Guanylate_kin"/>
    <property type="match status" value="1"/>
</dbReference>
<keyword evidence="5" id="KW-0418">Kinase</keyword>
<gene>
    <name evidence="8" type="ORF">A2983_04515</name>
</gene>
<evidence type="ECO:0000313" key="9">
    <source>
        <dbReference type="Proteomes" id="UP000177040"/>
    </source>
</evidence>
<accession>A0A1F6N4C7</accession>
<evidence type="ECO:0000256" key="2">
    <source>
        <dbReference type="ARBA" id="ARBA00012961"/>
    </source>
</evidence>
<proteinExistence type="inferred from homology"/>
<comment type="caution">
    <text evidence="8">The sequence shown here is derived from an EMBL/GenBank/DDBJ whole genome shotgun (WGS) entry which is preliminary data.</text>
</comment>
<evidence type="ECO:0000313" key="8">
    <source>
        <dbReference type="EMBL" id="OGH78732.1"/>
    </source>
</evidence>
<dbReference type="InterPro" id="IPR020590">
    <property type="entry name" value="Guanylate_kinase_CS"/>
</dbReference>
<reference evidence="8 9" key="1">
    <citation type="journal article" date="2016" name="Nat. Commun.">
        <title>Thousands of microbial genomes shed light on interconnected biogeochemical processes in an aquifer system.</title>
        <authorList>
            <person name="Anantharaman K."/>
            <person name="Brown C.T."/>
            <person name="Hug L.A."/>
            <person name="Sharon I."/>
            <person name="Castelle C.J."/>
            <person name="Probst A.J."/>
            <person name="Thomas B.C."/>
            <person name="Singh A."/>
            <person name="Wilkins M.J."/>
            <person name="Karaoz U."/>
            <person name="Brodie E.L."/>
            <person name="Williams K.H."/>
            <person name="Hubbard S.S."/>
            <person name="Banfield J.F."/>
        </authorList>
    </citation>
    <scope>NUCLEOTIDE SEQUENCE [LARGE SCALE GENOMIC DNA]</scope>
</reference>
<keyword evidence="4" id="KW-0808">Transferase</keyword>
<dbReference type="Gene3D" id="3.40.50.300">
    <property type="entry name" value="P-loop containing nucleotide triphosphate hydrolases"/>
    <property type="match status" value="1"/>
</dbReference>
<feature type="domain" description="Guanylate kinase-like" evidence="7">
    <location>
        <begin position="3"/>
        <end position="183"/>
    </location>
</feature>
<name>A0A1F6N4C7_9BACT</name>
<evidence type="ECO:0000256" key="5">
    <source>
        <dbReference type="ARBA" id="ARBA00022777"/>
    </source>
</evidence>
<dbReference type="Gene3D" id="3.30.63.10">
    <property type="entry name" value="Guanylate Kinase phosphate binding domain"/>
    <property type="match status" value="1"/>
</dbReference>
<dbReference type="PROSITE" id="PS50052">
    <property type="entry name" value="GUANYLATE_KINASE_2"/>
    <property type="match status" value="1"/>
</dbReference>
<evidence type="ECO:0000256" key="4">
    <source>
        <dbReference type="ARBA" id="ARBA00022679"/>
    </source>
</evidence>
<organism evidence="8 9">
    <name type="scientific">Candidatus Magasanikbacteria bacterium RIFCSPLOWO2_01_FULL_40_15</name>
    <dbReference type="NCBI Taxonomy" id="1798686"/>
    <lineage>
        <taxon>Bacteria</taxon>
        <taxon>Candidatus Magasanikiibacteriota</taxon>
    </lineage>
</organism>
<evidence type="ECO:0000256" key="6">
    <source>
        <dbReference type="ARBA" id="ARBA00030128"/>
    </source>
</evidence>
<dbReference type="PANTHER" id="PTHR23117">
    <property type="entry name" value="GUANYLATE KINASE-RELATED"/>
    <property type="match status" value="1"/>
</dbReference>
<dbReference type="SUPFAM" id="SSF52540">
    <property type="entry name" value="P-loop containing nucleoside triphosphate hydrolases"/>
    <property type="match status" value="1"/>
</dbReference>
<dbReference type="InterPro" id="IPR008145">
    <property type="entry name" value="GK/Ca_channel_bsu"/>
</dbReference>
<evidence type="ECO:0000259" key="7">
    <source>
        <dbReference type="PROSITE" id="PS50052"/>
    </source>
</evidence>
<dbReference type="GO" id="GO:0004385">
    <property type="term" value="F:GMP kinase activity"/>
    <property type="evidence" value="ECO:0007669"/>
    <property type="project" value="UniProtKB-EC"/>
</dbReference>
<evidence type="ECO:0000256" key="1">
    <source>
        <dbReference type="ARBA" id="ARBA00005790"/>
    </source>
</evidence>
<dbReference type="CDD" id="cd00071">
    <property type="entry name" value="GMPK"/>
    <property type="match status" value="1"/>
</dbReference>
<protein>
    <recommendedName>
        <fullName evidence="3">Guanylate kinase</fullName>
        <ecNumber evidence="2">2.7.4.8</ecNumber>
    </recommendedName>
    <alternativeName>
        <fullName evidence="6">GMP kinase</fullName>
    </alternativeName>
</protein>